<name>A0A8X6QVM7_NEPPI</name>
<accession>A0A8X6QVM7</accession>
<sequence>MLKLRGLHIDRHLKFTFEFCELYNGLTNIPALLGYPRRCIYPKIHRWLRLGNQVSDLTKKFFFLNCYFVAKTYQRDHFRLNYAVGLRIPDNPWVVLGYLSLRRIDCPPVHVPRFPRCHDDL</sequence>
<evidence type="ECO:0000313" key="1">
    <source>
        <dbReference type="EMBL" id="GFU33143.1"/>
    </source>
</evidence>
<proteinExistence type="predicted"/>
<protein>
    <submittedName>
        <fullName evidence="1">Uncharacterized protein</fullName>
    </submittedName>
</protein>
<dbReference type="EMBL" id="BMAW01034015">
    <property type="protein sequence ID" value="GFU33143.1"/>
    <property type="molecule type" value="Genomic_DNA"/>
</dbReference>
<evidence type="ECO:0000313" key="2">
    <source>
        <dbReference type="Proteomes" id="UP000887013"/>
    </source>
</evidence>
<dbReference type="AlphaFoldDB" id="A0A8X6QVM7"/>
<reference evidence="1" key="1">
    <citation type="submission" date="2020-08" db="EMBL/GenBank/DDBJ databases">
        <title>Multicomponent nature underlies the extraordinary mechanical properties of spider dragline silk.</title>
        <authorList>
            <person name="Kono N."/>
            <person name="Nakamura H."/>
            <person name="Mori M."/>
            <person name="Yoshida Y."/>
            <person name="Ohtoshi R."/>
            <person name="Malay A.D."/>
            <person name="Moran D.A.P."/>
            <person name="Tomita M."/>
            <person name="Numata K."/>
            <person name="Arakawa K."/>
        </authorList>
    </citation>
    <scope>NUCLEOTIDE SEQUENCE</scope>
</reference>
<keyword evidence="2" id="KW-1185">Reference proteome</keyword>
<dbReference type="Proteomes" id="UP000887013">
    <property type="component" value="Unassembled WGS sequence"/>
</dbReference>
<comment type="caution">
    <text evidence="1">The sequence shown here is derived from an EMBL/GenBank/DDBJ whole genome shotgun (WGS) entry which is preliminary data.</text>
</comment>
<organism evidence="1 2">
    <name type="scientific">Nephila pilipes</name>
    <name type="common">Giant wood spider</name>
    <name type="synonym">Nephila maculata</name>
    <dbReference type="NCBI Taxonomy" id="299642"/>
    <lineage>
        <taxon>Eukaryota</taxon>
        <taxon>Metazoa</taxon>
        <taxon>Ecdysozoa</taxon>
        <taxon>Arthropoda</taxon>
        <taxon>Chelicerata</taxon>
        <taxon>Arachnida</taxon>
        <taxon>Araneae</taxon>
        <taxon>Araneomorphae</taxon>
        <taxon>Entelegynae</taxon>
        <taxon>Araneoidea</taxon>
        <taxon>Nephilidae</taxon>
        <taxon>Nephila</taxon>
    </lineage>
</organism>
<gene>
    <name evidence="1" type="ORF">NPIL_512491</name>
</gene>